<reference evidence="2 3" key="1">
    <citation type="submission" date="2016-08" db="EMBL/GenBank/DDBJ databases">
        <title>Complete Genome Sequence Of The Indigo Reducing Clostridium isatidis DSM15098.</title>
        <authorList>
            <person name="Little G.T."/>
            <person name="Minton N.P."/>
        </authorList>
    </citation>
    <scope>NUCLEOTIDE SEQUENCE [LARGE SCALE GENOMIC DNA]</scope>
    <source>
        <strain evidence="2 3">DSM 15098</strain>
    </source>
</reference>
<evidence type="ECO:0000313" key="2">
    <source>
        <dbReference type="EMBL" id="ASW44294.1"/>
    </source>
</evidence>
<dbReference type="RefSeq" id="WP_119866418.1">
    <property type="nucleotide sequence ID" value="NZ_CP016786.1"/>
</dbReference>
<keyword evidence="3" id="KW-1185">Reference proteome</keyword>
<protein>
    <submittedName>
        <fullName evidence="2">Uncharacterized protein</fullName>
    </submittedName>
</protein>
<sequence>MIRTFVCEKEGCSGNTFLIESNEDRLCLVCSHCNSKYDIDLSNQEFILLPNCCQCNNDIFKVYKDIERGNVYYKCTKCGEVPEKIYVDPDGIQVSYEVKLLSDIKEVMKLLEQRIYNLEGNIKDLENGQNLLEQSLAYINKYIVEKN</sequence>
<dbReference type="KEGG" id="cia:BEN51_12795"/>
<organism evidence="2 3">
    <name type="scientific">Clostridium isatidis</name>
    <dbReference type="NCBI Taxonomy" id="182773"/>
    <lineage>
        <taxon>Bacteria</taxon>
        <taxon>Bacillati</taxon>
        <taxon>Bacillota</taxon>
        <taxon>Clostridia</taxon>
        <taxon>Eubacteriales</taxon>
        <taxon>Clostridiaceae</taxon>
        <taxon>Clostridium</taxon>
    </lineage>
</organism>
<dbReference type="AlphaFoldDB" id="A0A343JFI6"/>
<proteinExistence type="predicted"/>
<dbReference type="EMBL" id="CP016786">
    <property type="protein sequence ID" value="ASW44294.1"/>
    <property type="molecule type" value="Genomic_DNA"/>
</dbReference>
<accession>A0A343JFI6</accession>
<gene>
    <name evidence="2" type="ORF">BEN51_12795</name>
</gene>
<feature type="coiled-coil region" evidence="1">
    <location>
        <begin position="101"/>
        <end position="128"/>
    </location>
</feature>
<evidence type="ECO:0000256" key="1">
    <source>
        <dbReference type="SAM" id="Coils"/>
    </source>
</evidence>
<dbReference type="Proteomes" id="UP000264883">
    <property type="component" value="Chromosome"/>
</dbReference>
<dbReference type="OrthoDB" id="1920357at2"/>
<name>A0A343JFI6_9CLOT</name>
<evidence type="ECO:0000313" key="3">
    <source>
        <dbReference type="Proteomes" id="UP000264883"/>
    </source>
</evidence>
<keyword evidence="1" id="KW-0175">Coiled coil</keyword>